<proteinExistence type="predicted"/>
<dbReference type="InterPro" id="IPR015655">
    <property type="entry name" value="PP2C"/>
</dbReference>
<dbReference type="Proteomes" id="UP000054144">
    <property type="component" value="Unassembled WGS sequence"/>
</dbReference>
<dbReference type="AlphaFoldDB" id="A0A0D7AHJ4"/>
<feature type="compositionally biased region" description="Polar residues" evidence="1">
    <location>
        <begin position="293"/>
        <end position="302"/>
    </location>
</feature>
<dbReference type="PANTHER" id="PTHR13832:SF792">
    <property type="entry name" value="GM14286P"/>
    <property type="match status" value="1"/>
</dbReference>
<feature type="compositionally biased region" description="Basic and acidic residues" evidence="1">
    <location>
        <begin position="446"/>
        <end position="457"/>
    </location>
</feature>
<name>A0A0D7AHJ4_9AGAR</name>
<feature type="domain" description="PPM-type phosphatase" evidence="2">
    <location>
        <begin position="97"/>
        <end position="512"/>
    </location>
</feature>
<evidence type="ECO:0000259" key="2">
    <source>
        <dbReference type="PROSITE" id="PS51746"/>
    </source>
</evidence>
<feature type="region of interest" description="Disordered" evidence="1">
    <location>
        <begin position="439"/>
        <end position="462"/>
    </location>
</feature>
<accession>A0A0D7AHJ4</accession>
<evidence type="ECO:0000313" key="3">
    <source>
        <dbReference type="EMBL" id="KIY50303.1"/>
    </source>
</evidence>
<organism evidence="3 4">
    <name type="scientific">Fistulina hepatica ATCC 64428</name>
    <dbReference type="NCBI Taxonomy" id="1128425"/>
    <lineage>
        <taxon>Eukaryota</taxon>
        <taxon>Fungi</taxon>
        <taxon>Dikarya</taxon>
        <taxon>Basidiomycota</taxon>
        <taxon>Agaricomycotina</taxon>
        <taxon>Agaricomycetes</taxon>
        <taxon>Agaricomycetidae</taxon>
        <taxon>Agaricales</taxon>
        <taxon>Fistulinaceae</taxon>
        <taxon>Fistulina</taxon>
    </lineage>
</organism>
<evidence type="ECO:0000256" key="1">
    <source>
        <dbReference type="SAM" id="MobiDB-lite"/>
    </source>
</evidence>
<evidence type="ECO:0000313" key="4">
    <source>
        <dbReference type="Proteomes" id="UP000054144"/>
    </source>
</evidence>
<sequence>MLRNAWRPIAAVGVTGVAGYYVYSKFRESRVEEFRITVRTRNAEGKSEMKNIPLTLLSMSAVERRLVANAASHTTTRPGGIIWKHTTASLASNDPIEDRSAHQIIERDPSDASAPGDLLFYSVFDGHSGFHTSDLLSHVLIRAVAFEFSKLVKRRPSQHDSWSSRIVGKLPSPFWSEASPADADPKRVSTAIQSAFTNLDAGILDAPVKLLIDKIGDKKNIVPDLSKISNASQYILPALSGSCALMAIIDTAHNNMYVACTGDSRAVTGIWEPSDDGSSGIWRVDVLSKDQTGRNPSELQRIQSEHPPSERDAVVRRGRILGGLEPSRAFGDARYKWPVNTQTALHKAYFEALDQAKITWRMPPENYLTPPYVTANPVVTHRKIFGGGSTSKLPVRFVVLATDGLWDELSSTEVVSLVAGHFAGLKGIVPKSELSTRVPTSFGESRGVEGKQKRRQSEGGGSWAFVDENVSTHLIRNAFGGGDTERLRKLVSIPAPYSRRFRDDITVTVVWWEEGREDAAQTAQSKL</sequence>
<dbReference type="SUPFAM" id="SSF81606">
    <property type="entry name" value="PP2C-like"/>
    <property type="match status" value="1"/>
</dbReference>
<dbReference type="InterPro" id="IPR001932">
    <property type="entry name" value="PPM-type_phosphatase-like_dom"/>
</dbReference>
<dbReference type="PANTHER" id="PTHR13832">
    <property type="entry name" value="PROTEIN PHOSPHATASE 2C"/>
    <property type="match status" value="1"/>
</dbReference>
<dbReference type="CDD" id="cd00143">
    <property type="entry name" value="PP2Cc"/>
    <property type="match status" value="1"/>
</dbReference>
<dbReference type="EMBL" id="KN881676">
    <property type="protein sequence ID" value="KIY50303.1"/>
    <property type="molecule type" value="Genomic_DNA"/>
</dbReference>
<dbReference type="PROSITE" id="PS51746">
    <property type="entry name" value="PPM_2"/>
    <property type="match status" value="1"/>
</dbReference>
<dbReference type="SMART" id="SM00332">
    <property type="entry name" value="PP2Cc"/>
    <property type="match status" value="1"/>
</dbReference>
<dbReference type="OrthoDB" id="420076at2759"/>
<dbReference type="Gene3D" id="3.60.40.10">
    <property type="entry name" value="PPM-type phosphatase domain"/>
    <property type="match status" value="1"/>
</dbReference>
<reference evidence="3 4" key="1">
    <citation type="journal article" date="2015" name="Fungal Genet. Biol.">
        <title>Evolution of novel wood decay mechanisms in Agaricales revealed by the genome sequences of Fistulina hepatica and Cylindrobasidium torrendii.</title>
        <authorList>
            <person name="Floudas D."/>
            <person name="Held B.W."/>
            <person name="Riley R."/>
            <person name="Nagy L.G."/>
            <person name="Koehler G."/>
            <person name="Ransdell A.S."/>
            <person name="Younus H."/>
            <person name="Chow J."/>
            <person name="Chiniquy J."/>
            <person name="Lipzen A."/>
            <person name="Tritt A."/>
            <person name="Sun H."/>
            <person name="Haridas S."/>
            <person name="LaButti K."/>
            <person name="Ohm R.A."/>
            <person name="Kues U."/>
            <person name="Blanchette R.A."/>
            <person name="Grigoriev I.V."/>
            <person name="Minto R.E."/>
            <person name="Hibbett D.S."/>
        </authorList>
    </citation>
    <scope>NUCLEOTIDE SEQUENCE [LARGE SCALE GENOMIC DNA]</scope>
    <source>
        <strain evidence="3 4">ATCC 64428</strain>
    </source>
</reference>
<feature type="region of interest" description="Disordered" evidence="1">
    <location>
        <begin position="291"/>
        <end position="311"/>
    </location>
</feature>
<dbReference type="GO" id="GO:0005739">
    <property type="term" value="C:mitochondrion"/>
    <property type="evidence" value="ECO:0007669"/>
    <property type="project" value="TreeGrafter"/>
</dbReference>
<dbReference type="GO" id="GO:0004741">
    <property type="term" value="F:[pyruvate dehydrogenase (acetyl-transferring)]-phosphatase activity"/>
    <property type="evidence" value="ECO:0007669"/>
    <property type="project" value="TreeGrafter"/>
</dbReference>
<dbReference type="Pfam" id="PF00481">
    <property type="entry name" value="PP2C"/>
    <property type="match status" value="1"/>
</dbReference>
<gene>
    <name evidence="3" type="ORF">FISHEDRAFT_39761</name>
</gene>
<protein>
    <submittedName>
        <fullName evidence="3">Protein serine/threonine phosphatase 2C</fullName>
    </submittedName>
</protein>
<dbReference type="InterPro" id="IPR036457">
    <property type="entry name" value="PPM-type-like_dom_sf"/>
</dbReference>
<keyword evidence="4" id="KW-1185">Reference proteome</keyword>